<evidence type="ECO:0000313" key="2">
    <source>
        <dbReference type="WBParaSite" id="maker-uti_cns_0003596-snap-gene-0.8-mRNA-1"/>
    </source>
</evidence>
<dbReference type="Proteomes" id="UP000095280">
    <property type="component" value="Unplaced"/>
</dbReference>
<keyword evidence="1" id="KW-1185">Reference proteome</keyword>
<dbReference type="AlphaFoldDB" id="A0A1I8GXZ6"/>
<organism evidence="1 2">
    <name type="scientific">Macrostomum lignano</name>
    <dbReference type="NCBI Taxonomy" id="282301"/>
    <lineage>
        <taxon>Eukaryota</taxon>
        <taxon>Metazoa</taxon>
        <taxon>Spiralia</taxon>
        <taxon>Lophotrochozoa</taxon>
        <taxon>Platyhelminthes</taxon>
        <taxon>Rhabditophora</taxon>
        <taxon>Macrostomorpha</taxon>
        <taxon>Macrostomida</taxon>
        <taxon>Macrostomidae</taxon>
        <taxon>Macrostomum</taxon>
    </lineage>
</organism>
<proteinExistence type="predicted"/>
<protein>
    <submittedName>
        <fullName evidence="2">Ion_trans domain-containing protein</fullName>
    </submittedName>
</protein>
<reference evidence="2" key="1">
    <citation type="submission" date="2016-11" db="UniProtKB">
        <authorList>
            <consortium name="WormBaseParasite"/>
        </authorList>
    </citation>
    <scope>IDENTIFICATION</scope>
</reference>
<sequence length="163" mass="18538">MMRRNSLGFEFPSVSDQPRSSFTGRSSCESSHCGCGLEDCDQADTDSAFVDDDLESSWDQLRLRQFKEQLSVVEEAPARTSSSVFVRLMKKLMTVSQIFSNERLDKYEKIILVLAILLIVDTVALTYLLASYPVYRDILGKLGYNILFNSTSFFYQASLKRDL</sequence>
<evidence type="ECO:0000313" key="1">
    <source>
        <dbReference type="Proteomes" id="UP000095280"/>
    </source>
</evidence>
<accession>A0A1I8GXZ6</accession>
<dbReference type="WBParaSite" id="maker-uti_cns_0003596-snap-gene-0.8-mRNA-1">
    <property type="protein sequence ID" value="maker-uti_cns_0003596-snap-gene-0.8-mRNA-1"/>
    <property type="gene ID" value="maker-uti_cns_0003596-snap-gene-0.8"/>
</dbReference>
<name>A0A1I8GXZ6_9PLAT</name>